<proteinExistence type="predicted"/>
<dbReference type="Proteomes" id="UP000094501">
    <property type="component" value="Unassembled WGS sequence"/>
</dbReference>
<dbReference type="EMBL" id="LPWG01000002">
    <property type="protein sequence ID" value="ODS01115.1"/>
    <property type="molecule type" value="Genomic_DNA"/>
</dbReference>
<name>A0A1E3W5L5_9HYPH</name>
<keyword evidence="7" id="KW-1185">Reference proteome</keyword>
<keyword evidence="1" id="KW-0378">Hydrolase</keyword>
<evidence type="ECO:0000259" key="5">
    <source>
        <dbReference type="PROSITE" id="PS51186"/>
    </source>
</evidence>
<dbReference type="PANTHER" id="PTHR21621:SF0">
    <property type="entry name" value="BETA-CITRYLGLUTAMATE SYNTHASE B-RELATED"/>
    <property type="match status" value="1"/>
</dbReference>
<accession>A0A1E3W5L5</accession>
<protein>
    <submittedName>
        <fullName evidence="6">GNAT family acetyltransferase</fullName>
    </submittedName>
</protein>
<dbReference type="Gene3D" id="3.40.630.30">
    <property type="match status" value="1"/>
</dbReference>
<dbReference type="SMART" id="SM01209">
    <property type="entry name" value="GARS_A"/>
    <property type="match status" value="1"/>
</dbReference>
<dbReference type="InterPro" id="IPR017534">
    <property type="entry name" value="GNAT-acetyltransferase"/>
</dbReference>
<dbReference type="PROSITE" id="PS50975">
    <property type="entry name" value="ATP_GRASP"/>
    <property type="match status" value="1"/>
</dbReference>
<organism evidence="6 7">
    <name type="scientific">Methyloceanibacter methanicus</name>
    <dbReference type="NCBI Taxonomy" id="1774968"/>
    <lineage>
        <taxon>Bacteria</taxon>
        <taxon>Pseudomonadati</taxon>
        <taxon>Pseudomonadota</taxon>
        <taxon>Alphaproteobacteria</taxon>
        <taxon>Hyphomicrobiales</taxon>
        <taxon>Hyphomicrobiaceae</taxon>
        <taxon>Methyloceanibacter</taxon>
    </lineage>
</organism>
<dbReference type="InterPro" id="IPR000182">
    <property type="entry name" value="GNAT_dom"/>
</dbReference>
<gene>
    <name evidence="6" type="ORF">AUC68_12105</name>
</gene>
<evidence type="ECO:0000256" key="1">
    <source>
        <dbReference type="ARBA" id="ARBA00022801"/>
    </source>
</evidence>
<feature type="domain" description="N-acetyltransferase" evidence="5">
    <location>
        <begin position="114"/>
        <end position="264"/>
    </location>
</feature>
<dbReference type="InterPro" id="IPR011761">
    <property type="entry name" value="ATP-grasp"/>
</dbReference>
<dbReference type="PROSITE" id="PS00690">
    <property type="entry name" value="DEAH_ATP_HELICASE"/>
    <property type="match status" value="1"/>
</dbReference>
<keyword evidence="2" id="KW-0547">Nucleotide-binding</keyword>
<dbReference type="PANTHER" id="PTHR21621">
    <property type="entry name" value="RIBOSOMAL PROTEIN S6 MODIFICATION PROTEIN"/>
    <property type="match status" value="1"/>
</dbReference>
<evidence type="ECO:0000313" key="6">
    <source>
        <dbReference type="EMBL" id="ODS01115.1"/>
    </source>
</evidence>
<dbReference type="GO" id="GO:0005737">
    <property type="term" value="C:cytoplasm"/>
    <property type="evidence" value="ECO:0007669"/>
    <property type="project" value="TreeGrafter"/>
</dbReference>
<keyword evidence="2" id="KW-0067">ATP-binding</keyword>
<evidence type="ECO:0000256" key="2">
    <source>
        <dbReference type="PROSITE-ProRule" id="PRU00409"/>
    </source>
</evidence>
<dbReference type="GO" id="GO:0009432">
    <property type="term" value="P:SOS response"/>
    <property type="evidence" value="ECO:0007669"/>
    <property type="project" value="TreeGrafter"/>
</dbReference>
<reference evidence="6 7" key="1">
    <citation type="journal article" date="2016" name="Environ. Microbiol.">
        <title>New Methyloceanibacter diversity from North Sea sediments includes methanotroph containing solely the soluble methane monooxygenase.</title>
        <authorList>
            <person name="Vekeman B."/>
            <person name="Kerckhof F.M."/>
            <person name="Cremers G."/>
            <person name="de Vos P."/>
            <person name="Vandamme P."/>
            <person name="Boon N."/>
            <person name="Op den Camp H.J."/>
            <person name="Heylen K."/>
        </authorList>
    </citation>
    <scope>NUCLEOTIDE SEQUENCE [LARGE SCALE GENOMIC DNA]</scope>
    <source>
        <strain evidence="6 7">R-67174</strain>
    </source>
</reference>
<dbReference type="NCBIfam" id="TIGR03103">
    <property type="entry name" value="trio_acet_GNAT"/>
    <property type="match status" value="1"/>
</dbReference>
<evidence type="ECO:0000313" key="7">
    <source>
        <dbReference type="Proteomes" id="UP000094501"/>
    </source>
</evidence>
<dbReference type="OrthoDB" id="9803907at2"/>
<feature type="region of interest" description="Disordered" evidence="3">
    <location>
        <begin position="1"/>
        <end position="29"/>
    </location>
</feature>
<dbReference type="STRING" id="1774968.AUC68_12105"/>
<dbReference type="Pfam" id="PF00583">
    <property type="entry name" value="Acetyltransf_1"/>
    <property type="match status" value="1"/>
</dbReference>
<dbReference type="GO" id="GO:0046872">
    <property type="term" value="F:metal ion binding"/>
    <property type="evidence" value="ECO:0007669"/>
    <property type="project" value="InterPro"/>
</dbReference>
<dbReference type="Pfam" id="PF08443">
    <property type="entry name" value="RimK"/>
    <property type="match status" value="1"/>
</dbReference>
<dbReference type="GO" id="GO:0005524">
    <property type="term" value="F:ATP binding"/>
    <property type="evidence" value="ECO:0007669"/>
    <property type="project" value="UniProtKB-UniRule"/>
</dbReference>
<dbReference type="InterPro" id="IPR016181">
    <property type="entry name" value="Acyl_CoA_acyltransferase"/>
</dbReference>
<dbReference type="SUPFAM" id="SSF56059">
    <property type="entry name" value="Glutathione synthetase ATP-binding domain-like"/>
    <property type="match status" value="1"/>
</dbReference>
<dbReference type="SUPFAM" id="SSF55729">
    <property type="entry name" value="Acyl-CoA N-acyltransferases (Nat)"/>
    <property type="match status" value="1"/>
</dbReference>
<sequence>MSTEKNSPESASQDSAPRGTTPRANLSPKGALQSDVAFDCGWGRLLFGQTFTKASDVANCLRAEGPGRRDIAFYILDPHVVLAAAPQELFLDPSHTYRLDLKKYQPARPRRTAFIIRRLNSLQDAEEINRIYAARRMVTIAPNFFWEHRDSEAITYLVAVDDQTKAIVGTVTGVHHNAAFGDIENGSSLWCLAVDTQSTLPGIGEALVRALAEHFKDRGCAYMDLSVLHDNKMAIALYEKLGFIRWATFTVKRKNVINEQLFTESSDEYDALNPYARIIVDEAHRRGIGVEIIDAEGGFFRLTHGGRSVACRESLTALTTAIAMSICDDKRVTRRIVRAAGVRVPEQITVDDDDTARAFLGHYGSVVVKPARGEQGKGIAVGLTNWDDTKAAIDYAKTLCNEVVLEEFVAGVDLRIIVINYRVVAAAIRKPATIIGNGKSTVRELIERQTRRRLAATGGESAIPMDAETERCLAAAGYTYDDVPEVDASIAVRKTANLHTGGTIHDVTGILHRTLIEAAVSAARAIEIPVTGIDFMVKTPTEPDYWFIEANERPGLANHEPQPTAARFVDLLFPQTVPATVRKALQM</sequence>
<dbReference type="GO" id="GO:0016747">
    <property type="term" value="F:acyltransferase activity, transferring groups other than amino-acyl groups"/>
    <property type="evidence" value="ECO:0007669"/>
    <property type="project" value="InterPro"/>
</dbReference>
<dbReference type="AlphaFoldDB" id="A0A1E3W5L5"/>
<dbReference type="InterPro" id="IPR013651">
    <property type="entry name" value="ATP-grasp_RimK-type"/>
</dbReference>
<dbReference type="RefSeq" id="WP_069435959.1">
    <property type="nucleotide sequence ID" value="NZ_LPWG01000002.1"/>
</dbReference>
<dbReference type="Gene3D" id="3.30.470.20">
    <property type="entry name" value="ATP-grasp fold, B domain"/>
    <property type="match status" value="2"/>
</dbReference>
<feature type="domain" description="ATP-grasp" evidence="4">
    <location>
        <begin position="334"/>
        <end position="577"/>
    </location>
</feature>
<comment type="caution">
    <text evidence="6">The sequence shown here is derived from an EMBL/GenBank/DDBJ whole genome shotgun (WGS) entry which is preliminary data.</text>
</comment>
<evidence type="ECO:0000259" key="4">
    <source>
        <dbReference type="PROSITE" id="PS50975"/>
    </source>
</evidence>
<dbReference type="GO" id="GO:0018169">
    <property type="term" value="F:ribosomal S6-glutamic acid ligase activity"/>
    <property type="evidence" value="ECO:0007669"/>
    <property type="project" value="TreeGrafter"/>
</dbReference>
<feature type="compositionally biased region" description="Polar residues" evidence="3">
    <location>
        <begin position="1"/>
        <end position="15"/>
    </location>
</feature>
<dbReference type="CDD" id="cd04301">
    <property type="entry name" value="NAT_SF"/>
    <property type="match status" value="1"/>
</dbReference>
<evidence type="ECO:0000256" key="3">
    <source>
        <dbReference type="SAM" id="MobiDB-lite"/>
    </source>
</evidence>
<dbReference type="PROSITE" id="PS51186">
    <property type="entry name" value="GNAT"/>
    <property type="match status" value="1"/>
</dbReference>
<dbReference type="InterPro" id="IPR002464">
    <property type="entry name" value="DNA/RNA_helicase_DEAH_CS"/>
</dbReference>
<keyword evidence="6" id="KW-0808">Transferase</keyword>
<dbReference type="GO" id="GO:0016787">
    <property type="term" value="F:hydrolase activity"/>
    <property type="evidence" value="ECO:0007669"/>
    <property type="project" value="UniProtKB-KW"/>
</dbReference>